<evidence type="ECO:0000256" key="4">
    <source>
        <dbReference type="ARBA" id="ARBA00022832"/>
    </source>
</evidence>
<dbReference type="Pfam" id="PF23024">
    <property type="entry name" value="AMP-dom_DIP2-like"/>
    <property type="match status" value="1"/>
</dbReference>
<evidence type="ECO:0000256" key="3">
    <source>
        <dbReference type="ARBA" id="ARBA00022598"/>
    </source>
</evidence>
<dbReference type="Gene3D" id="1.10.1200.10">
    <property type="entry name" value="ACP-like"/>
    <property type="match status" value="1"/>
</dbReference>
<evidence type="ECO:0000256" key="1">
    <source>
        <dbReference type="ARBA" id="ARBA00001933"/>
    </source>
</evidence>
<dbReference type="PANTHER" id="PTHR22754:SF32">
    <property type="entry name" value="DISCO-INTERACTING PROTEIN 2"/>
    <property type="match status" value="1"/>
</dbReference>
<dbReference type="GO" id="GO:0005886">
    <property type="term" value="C:plasma membrane"/>
    <property type="evidence" value="ECO:0007669"/>
    <property type="project" value="TreeGrafter"/>
</dbReference>
<dbReference type="GO" id="GO:0006633">
    <property type="term" value="P:fatty acid biosynthetic process"/>
    <property type="evidence" value="ECO:0007669"/>
    <property type="project" value="TreeGrafter"/>
</dbReference>
<dbReference type="PROSITE" id="PS00599">
    <property type="entry name" value="AA_TRANSFER_CLASS_2"/>
    <property type="match status" value="1"/>
</dbReference>
<name>A0A518ALE7_9BACT</name>
<evidence type="ECO:0000313" key="8">
    <source>
        <dbReference type="EMBL" id="QDU55553.1"/>
    </source>
</evidence>
<dbReference type="InterPro" id="IPR015422">
    <property type="entry name" value="PyrdxlP-dep_Trfase_small"/>
</dbReference>
<dbReference type="Proteomes" id="UP000315750">
    <property type="component" value="Chromosome"/>
</dbReference>
<keyword evidence="6" id="KW-0443">Lipid metabolism</keyword>
<dbReference type="GO" id="GO:0030170">
    <property type="term" value="F:pyridoxal phosphate binding"/>
    <property type="evidence" value="ECO:0007669"/>
    <property type="project" value="InterPro"/>
</dbReference>
<dbReference type="PROSITE" id="PS00455">
    <property type="entry name" value="AMP_BINDING"/>
    <property type="match status" value="1"/>
</dbReference>
<evidence type="ECO:0000256" key="6">
    <source>
        <dbReference type="ARBA" id="ARBA00023098"/>
    </source>
</evidence>
<dbReference type="InterPro" id="IPR025110">
    <property type="entry name" value="AMP-bd_C"/>
</dbReference>
<dbReference type="InterPro" id="IPR042099">
    <property type="entry name" value="ANL_N_sf"/>
</dbReference>
<dbReference type="CDD" id="cd06454">
    <property type="entry name" value="KBL_like"/>
    <property type="match status" value="1"/>
</dbReference>
<dbReference type="Gene3D" id="3.40.640.10">
    <property type="entry name" value="Type I PLP-dependent aspartate aminotransferase-like (Major domain)"/>
    <property type="match status" value="1"/>
</dbReference>
<dbReference type="Gene3D" id="3.30.300.30">
    <property type="match status" value="1"/>
</dbReference>
<dbReference type="InterPro" id="IPR001917">
    <property type="entry name" value="Aminotrans_II_pyridoxalP_BS"/>
</dbReference>
<dbReference type="PANTHER" id="PTHR22754">
    <property type="entry name" value="DISCO-INTERACTING PROTEIN 2 DIP2 -RELATED"/>
    <property type="match status" value="1"/>
</dbReference>
<dbReference type="GO" id="GO:0016874">
    <property type="term" value="F:ligase activity"/>
    <property type="evidence" value="ECO:0007669"/>
    <property type="project" value="UniProtKB-KW"/>
</dbReference>
<dbReference type="Gene3D" id="3.90.1150.10">
    <property type="entry name" value="Aspartate Aminotransferase, domain 1"/>
    <property type="match status" value="1"/>
</dbReference>
<dbReference type="GO" id="GO:0070566">
    <property type="term" value="F:adenylyltransferase activity"/>
    <property type="evidence" value="ECO:0007669"/>
    <property type="project" value="TreeGrafter"/>
</dbReference>
<dbReference type="Gene3D" id="3.40.50.12780">
    <property type="entry name" value="N-terminal domain of ligase-like"/>
    <property type="match status" value="1"/>
</dbReference>
<evidence type="ECO:0000259" key="7">
    <source>
        <dbReference type="PROSITE" id="PS50075"/>
    </source>
</evidence>
<dbReference type="Pfam" id="PF00501">
    <property type="entry name" value="AMP-binding"/>
    <property type="match status" value="1"/>
</dbReference>
<dbReference type="InterPro" id="IPR004839">
    <property type="entry name" value="Aminotransferase_I/II_large"/>
</dbReference>
<protein>
    <submittedName>
        <fullName evidence="8">Fatty-acid--CoA ligase fadD21</fullName>
        <ecNumber evidence="8">6.2.1.-</ecNumber>
    </submittedName>
</protein>
<organism evidence="8 9">
    <name type="scientific">Aeoliella mucimassa</name>
    <dbReference type="NCBI Taxonomy" id="2527972"/>
    <lineage>
        <taxon>Bacteria</taxon>
        <taxon>Pseudomonadati</taxon>
        <taxon>Planctomycetota</taxon>
        <taxon>Planctomycetia</taxon>
        <taxon>Pirellulales</taxon>
        <taxon>Lacipirellulaceae</taxon>
        <taxon>Aeoliella</taxon>
    </lineage>
</organism>
<dbReference type="SUPFAM" id="SSF56801">
    <property type="entry name" value="Acetyl-CoA synthetase-like"/>
    <property type="match status" value="1"/>
</dbReference>
<dbReference type="Pfam" id="PF00155">
    <property type="entry name" value="Aminotran_1_2"/>
    <property type="match status" value="1"/>
</dbReference>
<dbReference type="AlphaFoldDB" id="A0A518ALE7"/>
<keyword evidence="3 8" id="KW-0436">Ligase</keyword>
<proteinExistence type="inferred from homology"/>
<dbReference type="GO" id="GO:0071766">
    <property type="term" value="P:Actinobacterium-type cell wall biogenesis"/>
    <property type="evidence" value="ECO:0007669"/>
    <property type="project" value="UniProtKB-ARBA"/>
</dbReference>
<dbReference type="InterPro" id="IPR040097">
    <property type="entry name" value="FAAL/FAAC"/>
</dbReference>
<dbReference type="SUPFAM" id="SSF47336">
    <property type="entry name" value="ACP-like"/>
    <property type="match status" value="1"/>
</dbReference>
<comment type="similarity">
    <text evidence="2">Belongs to the ATP-dependent AMP-binding enzyme family.</text>
</comment>
<dbReference type="PROSITE" id="PS50075">
    <property type="entry name" value="CARRIER"/>
    <property type="match status" value="1"/>
</dbReference>
<dbReference type="InterPro" id="IPR020845">
    <property type="entry name" value="AMP-binding_CS"/>
</dbReference>
<dbReference type="EMBL" id="CP036278">
    <property type="protein sequence ID" value="QDU55553.1"/>
    <property type="molecule type" value="Genomic_DNA"/>
</dbReference>
<evidence type="ECO:0000256" key="5">
    <source>
        <dbReference type="ARBA" id="ARBA00022898"/>
    </source>
</evidence>
<keyword evidence="5" id="KW-0663">Pyridoxal phosphate</keyword>
<comment type="cofactor">
    <cofactor evidence="1">
        <name>pyridoxal 5'-phosphate</name>
        <dbReference type="ChEBI" id="CHEBI:597326"/>
    </cofactor>
</comment>
<accession>A0A518ALE7</accession>
<evidence type="ECO:0000313" key="9">
    <source>
        <dbReference type="Proteomes" id="UP000315750"/>
    </source>
</evidence>
<keyword evidence="4" id="KW-0276">Fatty acid metabolism</keyword>
<dbReference type="InterPro" id="IPR015421">
    <property type="entry name" value="PyrdxlP-dep_Trfase_major"/>
</dbReference>
<dbReference type="SUPFAM" id="SSF53383">
    <property type="entry name" value="PLP-dependent transferases"/>
    <property type="match status" value="1"/>
</dbReference>
<dbReference type="CDD" id="cd05931">
    <property type="entry name" value="FAAL"/>
    <property type="match status" value="1"/>
</dbReference>
<sequence>MVDEWGGGTVSNCGLVPNLLPLQPRGLVVIMSLPTVPNAATKPHFTLPSWGSGRPLVDCTVAKQRRSLEDTALDFSATNLVDLLRSRAATYNDRIAFSYSVDGEQNFLRITYAELDQRARAIASRLQRAGLSGGRALMLYPSGLDFIAAFFGCLYAGVTAVPAYPPRRNRNADRIERVVRDAKACIVLSTTDALARMEHTIDTSAELRRLPWWSTDNIPAAEANGWREISPDKSDLAFLQYTSGSTGDPKGVMLTHDNLLGNAAVISQGFGTTENDVAVFWLPLYHDMGLIGGVIKPVYGGSPCTLMSPAHFLQQPLRWLKMISATGATVSGGPNFAYDLCVDRVSDEQAAQLDLSRWNLAFNGAELVRAETLQRFAEKFSIAGFRSEAFYPCYGLAEATLLVAGADRSTPPRTRTVDTVALQAGMLTEPDPCCDASQMQTMVDCGRSLLDQEVRIVDPESGVECPRGKIGEIWVAGRSVSSGYWQRPELNQEIFGNQLPGAERPFLRTGDLGVTDGAGLLVIGRRKDLIIIRGVNYYPQDIEEAARAVDSELSTSPTAAFAVESGAGEQLIVLQELPRRLKDRADEIAAAISRQVLELHDIAPTDVVMVQANSLPKTSSGKLQRFACRDAYLNGNLKVMISTKQSLGIADDQEACESQCGCCDSCEQSTSDQVMKSVLSVIVDVAKDRAKRLTPSTNLIELGLDSLERMEIVAALEDQFGTRFPEETLLDMHTPSDIVRAIGVQMAGKTQQGERREVELGDYDFAESPEYRQLQRTLALADNVGLQNPYFTIHQGVTNDRTMINGRQMVNFCSYNYLGMSGDPLVVAAAQNATARYGTSVSASRLVSGEKPLHGQLESAIANFLGAEAAITMVGGHATNETTIGHLFGPGDLILHDALSHNSIVQGCKLSGAHRRAFPHSDPLACRDLLARYRHEYRRVLIVIEGVYSMDGDIAPLPEFVELKEEFKAYLMVDEAHSLGTIGPGGHGIASHYDIDAKRIDILMGTMSKSLGSCGGYIAARREIVEYLKYTAPGFVYSVGLPPANTAAALASLRQIELQPERVVRLQENSALFLSLANEAGLDTGASRGTPVVPVITGSSESALRLSDRLFRSGINVQPILYPAVEDHAARLRFFITSDHTPEQIREAVSLTAKHSQELGCGNSAA</sequence>
<dbReference type="InterPro" id="IPR045851">
    <property type="entry name" value="AMP-bd_C_sf"/>
</dbReference>
<dbReference type="FunFam" id="3.40.50.12780:FF:000013">
    <property type="entry name" value="Long-chain-fatty-acid--AMP ligase FadD32"/>
    <property type="match status" value="1"/>
</dbReference>
<dbReference type="Pfam" id="PF00550">
    <property type="entry name" value="PP-binding"/>
    <property type="match status" value="1"/>
</dbReference>
<gene>
    <name evidence="8" type="ORF">Pan181_17450</name>
</gene>
<feature type="domain" description="Carrier" evidence="7">
    <location>
        <begin position="669"/>
        <end position="746"/>
    </location>
</feature>
<dbReference type="OrthoDB" id="219272at2"/>
<reference evidence="8 9" key="1">
    <citation type="submission" date="2019-02" db="EMBL/GenBank/DDBJ databases">
        <title>Deep-cultivation of Planctomycetes and their phenomic and genomic characterization uncovers novel biology.</title>
        <authorList>
            <person name="Wiegand S."/>
            <person name="Jogler M."/>
            <person name="Boedeker C."/>
            <person name="Pinto D."/>
            <person name="Vollmers J."/>
            <person name="Rivas-Marin E."/>
            <person name="Kohn T."/>
            <person name="Peeters S.H."/>
            <person name="Heuer A."/>
            <person name="Rast P."/>
            <person name="Oberbeckmann S."/>
            <person name="Bunk B."/>
            <person name="Jeske O."/>
            <person name="Meyerdierks A."/>
            <person name="Storesund J.E."/>
            <person name="Kallscheuer N."/>
            <person name="Luecker S."/>
            <person name="Lage O.M."/>
            <person name="Pohl T."/>
            <person name="Merkel B.J."/>
            <person name="Hornburger P."/>
            <person name="Mueller R.-W."/>
            <person name="Bruemmer F."/>
            <person name="Labrenz M."/>
            <person name="Spormann A.M."/>
            <person name="Op den Camp H."/>
            <person name="Overmann J."/>
            <person name="Amann R."/>
            <person name="Jetten M.S.M."/>
            <person name="Mascher T."/>
            <person name="Medema M.H."/>
            <person name="Devos D.P."/>
            <person name="Kaster A.-K."/>
            <person name="Ovreas L."/>
            <person name="Rohde M."/>
            <person name="Galperin M.Y."/>
            <person name="Jogler C."/>
        </authorList>
    </citation>
    <scope>NUCLEOTIDE SEQUENCE [LARGE SCALE GENOMIC DNA]</scope>
    <source>
        <strain evidence="8 9">Pan181</strain>
    </source>
</reference>
<dbReference type="InterPro" id="IPR015424">
    <property type="entry name" value="PyrdxlP-dep_Trfase"/>
</dbReference>
<dbReference type="InterPro" id="IPR000873">
    <property type="entry name" value="AMP-dep_synth/lig_dom"/>
</dbReference>
<dbReference type="EC" id="6.2.1.-" evidence="8"/>
<keyword evidence="9" id="KW-1185">Reference proteome</keyword>
<evidence type="ECO:0000256" key="2">
    <source>
        <dbReference type="ARBA" id="ARBA00006432"/>
    </source>
</evidence>
<dbReference type="InterPro" id="IPR036736">
    <property type="entry name" value="ACP-like_sf"/>
</dbReference>
<dbReference type="InterPro" id="IPR009081">
    <property type="entry name" value="PP-bd_ACP"/>
</dbReference>
<dbReference type="KEGG" id="amuc:Pan181_17450"/>